<sequence length="200" mass="21822">MTEKTNVTLIDQDASRRAAISHCLAGCGVHAEPFEGLDELTTRWPKGGLFLVHDKGDTIIQLLASMAARGQWMPVVAYEQNPTTRRIVNAVIEGAIDYFAWPTSGTEVASILAEAERKADVIGNAKLREALARSRVARLTRREKEVLEGVARGLSNKLIGETLQISARTVEIHRANMLNKLEANHSSEAIKIAIEASLVA</sequence>
<dbReference type="Gene3D" id="3.40.50.2300">
    <property type="match status" value="1"/>
</dbReference>
<comment type="caution">
    <text evidence="5">The sequence shown here is derived from an EMBL/GenBank/DDBJ whole genome shotgun (WGS) entry which is preliminary data.</text>
</comment>
<dbReference type="PRINTS" id="PR00038">
    <property type="entry name" value="HTHLUXR"/>
</dbReference>
<dbReference type="OrthoDB" id="9782655at2"/>
<dbReference type="Proteomes" id="UP000282837">
    <property type="component" value="Unassembled WGS sequence"/>
</dbReference>
<dbReference type="PANTHER" id="PTHR44688">
    <property type="entry name" value="DNA-BINDING TRANSCRIPTIONAL ACTIVATOR DEVR_DOSR"/>
    <property type="match status" value="1"/>
</dbReference>
<accession>A0A437N0M0</accession>
<dbReference type="InterPro" id="IPR011006">
    <property type="entry name" value="CheY-like_superfamily"/>
</dbReference>
<evidence type="ECO:0000256" key="2">
    <source>
        <dbReference type="ARBA" id="ARBA00023125"/>
    </source>
</evidence>
<protein>
    <submittedName>
        <fullName evidence="5">LuxR family transcriptional regulator</fullName>
    </submittedName>
</protein>
<dbReference type="AlphaFoldDB" id="A0A437N0M0"/>
<dbReference type="CDD" id="cd06170">
    <property type="entry name" value="LuxR_C_like"/>
    <property type="match status" value="1"/>
</dbReference>
<dbReference type="GO" id="GO:0006355">
    <property type="term" value="P:regulation of DNA-templated transcription"/>
    <property type="evidence" value="ECO:0007669"/>
    <property type="project" value="InterPro"/>
</dbReference>
<feature type="domain" description="HTH luxR-type" evidence="4">
    <location>
        <begin position="132"/>
        <end position="197"/>
    </location>
</feature>
<keyword evidence="6" id="KW-1185">Reference proteome</keyword>
<evidence type="ECO:0000313" key="5">
    <source>
        <dbReference type="EMBL" id="RVU03452.1"/>
    </source>
</evidence>
<dbReference type="Pfam" id="PF00196">
    <property type="entry name" value="GerE"/>
    <property type="match status" value="1"/>
</dbReference>
<organism evidence="5 6">
    <name type="scientific">Novosphingobium umbonatum</name>
    <dbReference type="NCBI Taxonomy" id="1908524"/>
    <lineage>
        <taxon>Bacteria</taxon>
        <taxon>Pseudomonadati</taxon>
        <taxon>Pseudomonadota</taxon>
        <taxon>Alphaproteobacteria</taxon>
        <taxon>Sphingomonadales</taxon>
        <taxon>Sphingomonadaceae</taxon>
        <taxon>Novosphingobium</taxon>
    </lineage>
</organism>
<dbReference type="InterPro" id="IPR016032">
    <property type="entry name" value="Sig_transdc_resp-reg_C-effctor"/>
</dbReference>
<dbReference type="RefSeq" id="WP_127711347.1">
    <property type="nucleotide sequence ID" value="NZ_SACO01000015.1"/>
</dbReference>
<name>A0A437N0M0_9SPHN</name>
<evidence type="ECO:0000259" key="4">
    <source>
        <dbReference type="PROSITE" id="PS50043"/>
    </source>
</evidence>
<dbReference type="InterPro" id="IPR000792">
    <property type="entry name" value="Tscrpt_reg_LuxR_C"/>
</dbReference>
<evidence type="ECO:0000313" key="6">
    <source>
        <dbReference type="Proteomes" id="UP000282837"/>
    </source>
</evidence>
<gene>
    <name evidence="5" type="ORF">EOE18_16010</name>
</gene>
<keyword evidence="3" id="KW-0804">Transcription</keyword>
<dbReference type="PROSITE" id="PS50043">
    <property type="entry name" value="HTH_LUXR_2"/>
    <property type="match status" value="1"/>
</dbReference>
<dbReference type="SUPFAM" id="SSF46894">
    <property type="entry name" value="C-terminal effector domain of the bipartite response regulators"/>
    <property type="match status" value="1"/>
</dbReference>
<dbReference type="SUPFAM" id="SSF52172">
    <property type="entry name" value="CheY-like"/>
    <property type="match status" value="1"/>
</dbReference>
<keyword evidence="2" id="KW-0238">DNA-binding</keyword>
<reference evidence="5 6" key="1">
    <citation type="submission" date="2019-01" db="EMBL/GenBank/DDBJ databases">
        <authorList>
            <person name="Chen W.-M."/>
        </authorList>
    </citation>
    <scope>NUCLEOTIDE SEQUENCE [LARGE SCALE GENOMIC DNA]</scope>
    <source>
        <strain evidence="5 6">FSY-9</strain>
    </source>
</reference>
<evidence type="ECO:0000256" key="3">
    <source>
        <dbReference type="ARBA" id="ARBA00023163"/>
    </source>
</evidence>
<evidence type="ECO:0000256" key="1">
    <source>
        <dbReference type="ARBA" id="ARBA00023015"/>
    </source>
</evidence>
<dbReference type="PANTHER" id="PTHR44688:SF16">
    <property type="entry name" value="DNA-BINDING TRANSCRIPTIONAL ACTIVATOR DEVR_DOSR"/>
    <property type="match status" value="1"/>
</dbReference>
<dbReference type="PROSITE" id="PS00622">
    <property type="entry name" value="HTH_LUXR_1"/>
    <property type="match status" value="1"/>
</dbReference>
<keyword evidence="1" id="KW-0805">Transcription regulation</keyword>
<proteinExistence type="predicted"/>
<dbReference type="GO" id="GO:0003677">
    <property type="term" value="F:DNA binding"/>
    <property type="evidence" value="ECO:0007669"/>
    <property type="project" value="UniProtKB-KW"/>
</dbReference>
<dbReference type="SMART" id="SM00421">
    <property type="entry name" value="HTH_LUXR"/>
    <property type="match status" value="1"/>
</dbReference>
<dbReference type="EMBL" id="SACO01000015">
    <property type="protein sequence ID" value="RVU03452.1"/>
    <property type="molecule type" value="Genomic_DNA"/>
</dbReference>